<accession>A0A514DHZ4</accession>
<dbReference type="EMBL" id="MK937607">
    <property type="protein sequence ID" value="QDH93231.1"/>
    <property type="molecule type" value="Genomic_DNA"/>
</dbReference>
<reference evidence="1 2" key="1">
    <citation type="submission" date="2019-05" db="EMBL/GenBank/DDBJ databases">
        <authorList>
            <person name="Hammer B.W."/>
            <person name="Chiaro A."/>
            <person name="Dufresne J."/>
            <person name="Kristler A."/>
            <person name="Kuo C.N."/>
            <person name="Ozcan Z."/>
            <person name="Pasmanik V."/>
            <person name="Shin J."/>
            <person name="Stephens K.N."/>
            <person name="Butela K.A."/>
            <person name="Garlena R.A."/>
            <person name="Russell D.A."/>
            <person name="Pope W.H."/>
            <person name="Jacobs-Sera D."/>
            <person name="Hatfull G.F."/>
        </authorList>
    </citation>
    <scope>NUCLEOTIDE SEQUENCE [LARGE SCALE GENOMIC DNA]</scope>
</reference>
<dbReference type="GeneID" id="63027380"/>
<name>A0A514DHZ4_9CAUD</name>
<evidence type="ECO:0000313" key="2">
    <source>
        <dbReference type="Proteomes" id="UP000316610"/>
    </source>
</evidence>
<dbReference type="Proteomes" id="UP000316610">
    <property type="component" value="Segment"/>
</dbReference>
<keyword evidence="2" id="KW-1185">Reference proteome</keyword>
<protein>
    <submittedName>
        <fullName evidence="1">Uncharacterized protein</fullName>
    </submittedName>
</protein>
<sequence>MPDTRTIQWRHPQQLREIADQLAADGNPGGAKQYRHAAEEMEARKPFLHDLLFTAWKGAKDVRVREAIHEDDVYGRGSEIASFLMRQGWTPPRALAEPALANKAGDDQ</sequence>
<evidence type="ECO:0000313" key="1">
    <source>
        <dbReference type="EMBL" id="QDH93231.1"/>
    </source>
</evidence>
<dbReference type="RefSeq" id="YP_010002827.1">
    <property type="nucleotide sequence ID" value="NC_053248.1"/>
</dbReference>
<gene>
    <name evidence="1" type="primary">78</name>
    <name evidence="1" type="ORF">SEA_ZIPP_78</name>
</gene>
<dbReference type="KEGG" id="vg:63027380"/>
<proteinExistence type="predicted"/>
<organism evidence="1 2">
    <name type="scientific">Gordonia phage Zipp</name>
    <dbReference type="NCBI Taxonomy" id="2591212"/>
    <lineage>
        <taxon>Viruses</taxon>
        <taxon>Duplodnaviria</taxon>
        <taxon>Heunggongvirae</taxon>
        <taxon>Uroviricota</taxon>
        <taxon>Caudoviricetes</taxon>
        <taxon>Stackebrandtviridae</taxon>
        <taxon>Schenleyvirinae</taxon>
        <taxon>Zitchvirus</taxon>
        <taxon>Zitchvirus zipp</taxon>
    </lineage>
</organism>